<feature type="compositionally biased region" description="Basic and acidic residues" evidence="1">
    <location>
        <begin position="111"/>
        <end position="130"/>
    </location>
</feature>
<feature type="domain" description="Rhodopsin" evidence="3">
    <location>
        <begin position="2"/>
        <end position="69"/>
    </location>
</feature>
<evidence type="ECO:0000313" key="5">
    <source>
        <dbReference type="Proteomes" id="UP000014074"/>
    </source>
</evidence>
<name>R8BSD8_PHAM7</name>
<dbReference type="Pfam" id="PF20684">
    <property type="entry name" value="Fung_rhodopsin"/>
    <property type="match status" value="1"/>
</dbReference>
<dbReference type="Proteomes" id="UP000014074">
    <property type="component" value="Unassembled WGS sequence"/>
</dbReference>
<evidence type="ECO:0000256" key="2">
    <source>
        <dbReference type="SAM" id="Phobius"/>
    </source>
</evidence>
<dbReference type="HOGENOM" id="CLU_1511637_0_0_1"/>
<feature type="region of interest" description="Disordered" evidence="1">
    <location>
        <begin position="90"/>
        <end position="178"/>
    </location>
</feature>
<dbReference type="EMBL" id="KB932927">
    <property type="protein sequence ID" value="EOO02293.1"/>
    <property type="molecule type" value="Genomic_DNA"/>
</dbReference>
<keyword evidence="5" id="KW-1185">Reference proteome</keyword>
<keyword evidence="2" id="KW-1133">Transmembrane helix</keyword>
<dbReference type="KEGG" id="tmn:UCRPA7_2205"/>
<keyword evidence="2" id="KW-0812">Transmembrane</keyword>
<dbReference type="InterPro" id="IPR049326">
    <property type="entry name" value="Rhodopsin_dom_fungi"/>
</dbReference>
<reference evidence="5" key="1">
    <citation type="journal article" date="2013" name="Genome Announc.">
        <title>Draft genome sequence of the ascomycete Phaeoacremonium aleophilum strain UCR-PA7, a causal agent of the esca disease complex in grapevines.</title>
        <authorList>
            <person name="Blanco-Ulate B."/>
            <person name="Rolshausen P."/>
            <person name="Cantu D."/>
        </authorList>
    </citation>
    <scope>NUCLEOTIDE SEQUENCE [LARGE SCALE GENOMIC DNA]</scope>
    <source>
        <strain evidence="5">UCR-PA7</strain>
    </source>
</reference>
<protein>
    <submittedName>
        <fullName evidence="4">Putative integral membrane protein</fullName>
    </submittedName>
</protein>
<evidence type="ECO:0000313" key="4">
    <source>
        <dbReference type="EMBL" id="EOO02293.1"/>
    </source>
</evidence>
<proteinExistence type="predicted"/>
<evidence type="ECO:0000256" key="1">
    <source>
        <dbReference type="SAM" id="MobiDB-lite"/>
    </source>
</evidence>
<feature type="transmembrane region" description="Helical" evidence="2">
    <location>
        <begin position="47"/>
        <end position="68"/>
    </location>
</feature>
<evidence type="ECO:0000259" key="3">
    <source>
        <dbReference type="Pfam" id="PF20684"/>
    </source>
</evidence>
<dbReference type="RefSeq" id="XP_007912968.1">
    <property type="nucleotide sequence ID" value="XM_007914777.1"/>
</dbReference>
<organism evidence="4 5">
    <name type="scientific">Phaeoacremonium minimum (strain UCR-PA7)</name>
    <name type="common">Esca disease fungus</name>
    <name type="synonym">Togninia minima</name>
    <dbReference type="NCBI Taxonomy" id="1286976"/>
    <lineage>
        <taxon>Eukaryota</taxon>
        <taxon>Fungi</taxon>
        <taxon>Dikarya</taxon>
        <taxon>Ascomycota</taxon>
        <taxon>Pezizomycotina</taxon>
        <taxon>Sordariomycetes</taxon>
        <taxon>Sordariomycetidae</taxon>
        <taxon>Togniniales</taxon>
        <taxon>Togniniaceae</taxon>
        <taxon>Phaeoacremonium</taxon>
    </lineage>
</organism>
<gene>
    <name evidence="4" type="ORF">UCRPA7_2205</name>
</gene>
<dbReference type="GeneID" id="19322430"/>
<dbReference type="eggNOG" id="ENOG502SNIC">
    <property type="taxonomic scope" value="Eukaryota"/>
</dbReference>
<dbReference type="OrthoDB" id="61113at2759"/>
<dbReference type="AlphaFoldDB" id="R8BSD8"/>
<sequence>MGLLVLLAMGCLITSFSIWRLHAVIATQAGFYPVVDPTWNEPEATLLSFIEVYLAAITASTPIFWPVLTEQLSKIFVMYEFEVSSEFRNPGDDEVELAPTESWHTGKKSAHFQDVKSLNSKDGDDVEFGHKPNPSHYSDDYLQSQVDPFSEEFRTEATAKSTVPSRKRKPSIVRFNNA</sequence>
<accession>R8BSD8</accession>
<keyword evidence="2" id="KW-0472">Membrane</keyword>